<organism evidence="2 3">
    <name type="scientific">Sphingomonas alba</name>
    <dbReference type="NCBI Taxonomy" id="2908208"/>
    <lineage>
        <taxon>Bacteria</taxon>
        <taxon>Pseudomonadati</taxon>
        <taxon>Pseudomonadota</taxon>
        <taxon>Alphaproteobacteria</taxon>
        <taxon>Sphingomonadales</taxon>
        <taxon>Sphingomonadaceae</taxon>
        <taxon>Sphingomonas</taxon>
    </lineage>
</organism>
<gene>
    <name evidence="2" type="ORF">LZ536_08645</name>
</gene>
<dbReference type="SUPFAM" id="SSF47473">
    <property type="entry name" value="EF-hand"/>
    <property type="match status" value="1"/>
</dbReference>
<evidence type="ECO:0000313" key="3">
    <source>
        <dbReference type="Proteomes" id="UP001165363"/>
    </source>
</evidence>
<accession>A0ABT0RMV4</accession>
<dbReference type="RefSeq" id="WP_249848130.1">
    <property type="nucleotide sequence ID" value="NZ_JAMGBD010000001.1"/>
</dbReference>
<sequence>MRRQALIVTAFAIGLAAQPALAKSGVYLSLMGEPFRTSASGEDPFDQWFKLADDNGDGSISRLEFRHDAEAFFKMLDANDDKVIDGQEMAAYEQLAPSRTRVAGGGGPEISSARPTAKASSKVEKGQVALVTTGDAPSATRIHPGDTTVNFSEVPQPVAMADLNIDGRVTLDEFLKTAGKRFTNYDVNQDQKLTREELR</sequence>
<dbReference type="PROSITE" id="PS00018">
    <property type="entry name" value="EF_HAND_1"/>
    <property type="match status" value="2"/>
</dbReference>
<dbReference type="InterPro" id="IPR011992">
    <property type="entry name" value="EF-hand-dom_pair"/>
</dbReference>
<dbReference type="Proteomes" id="UP001165363">
    <property type="component" value="Unassembled WGS sequence"/>
</dbReference>
<name>A0ABT0RMV4_9SPHN</name>
<dbReference type="InterPro" id="IPR018247">
    <property type="entry name" value="EF_Hand_1_Ca_BS"/>
</dbReference>
<dbReference type="PROSITE" id="PS50222">
    <property type="entry name" value="EF_HAND_2"/>
    <property type="match status" value="2"/>
</dbReference>
<keyword evidence="3" id="KW-1185">Reference proteome</keyword>
<reference evidence="2" key="1">
    <citation type="submission" date="2022-05" db="EMBL/GenBank/DDBJ databases">
        <authorList>
            <person name="Jo J.-H."/>
            <person name="Im W.-T."/>
        </authorList>
    </citation>
    <scope>NUCLEOTIDE SEQUENCE</scope>
    <source>
        <strain evidence="2">SE158</strain>
    </source>
</reference>
<dbReference type="Pfam" id="PF13202">
    <property type="entry name" value="EF-hand_5"/>
    <property type="match status" value="1"/>
</dbReference>
<feature type="domain" description="EF-hand" evidence="1">
    <location>
        <begin position="173"/>
        <end position="199"/>
    </location>
</feature>
<dbReference type="InterPro" id="IPR002048">
    <property type="entry name" value="EF_hand_dom"/>
</dbReference>
<dbReference type="EMBL" id="JAMGBD010000001">
    <property type="protein sequence ID" value="MCL6683963.1"/>
    <property type="molecule type" value="Genomic_DNA"/>
</dbReference>
<evidence type="ECO:0000259" key="1">
    <source>
        <dbReference type="PROSITE" id="PS50222"/>
    </source>
</evidence>
<evidence type="ECO:0000313" key="2">
    <source>
        <dbReference type="EMBL" id="MCL6683963.1"/>
    </source>
</evidence>
<proteinExistence type="predicted"/>
<dbReference type="Gene3D" id="1.10.238.10">
    <property type="entry name" value="EF-hand"/>
    <property type="match status" value="2"/>
</dbReference>
<comment type="caution">
    <text evidence="2">The sequence shown here is derived from an EMBL/GenBank/DDBJ whole genome shotgun (WGS) entry which is preliminary data.</text>
</comment>
<protein>
    <recommendedName>
        <fullName evidence="1">EF-hand domain-containing protein</fullName>
    </recommendedName>
</protein>
<feature type="domain" description="EF-hand" evidence="1">
    <location>
        <begin position="40"/>
        <end position="75"/>
    </location>
</feature>